<reference evidence="2" key="1">
    <citation type="journal article" date="2023" name="Mol. Phylogenet. Evol.">
        <title>Genome-scale phylogeny and comparative genomics of the fungal order Sordariales.</title>
        <authorList>
            <person name="Hensen N."/>
            <person name="Bonometti L."/>
            <person name="Westerberg I."/>
            <person name="Brannstrom I.O."/>
            <person name="Guillou S."/>
            <person name="Cros-Aarteil S."/>
            <person name="Calhoun S."/>
            <person name="Haridas S."/>
            <person name="Kuo A."/>
            <person name="Mondo S."/>
            <person name="Pangilinan J."/>
            <person name="Riley R."/>
            <person name="LaButti K."/>
            <person name="Andreopoulos B."/>
            <person name="Lipzen A."/>
            <person name="Chen C."/>
            <person name="Yan M."/>
            <person name="Daum C."/>
            <person name="Ng V."/>
            <person name="Clum A."/>
            <person name="Steindorff A."/>
            <person name="Ohm R.A."/>
            <person name="Martin F."/>
            <person name="Silar P."/>
            <person name="Natvig D.O."/>
            <person name="Lalanne C."/>
            <person name="Gautier V."/>
            <person name="Ament-Velasquez S.L."/>
            <person name="Kruys A."/>
            <person name="Hutchinson M.I."/>
            <person name="Powell A.J."/>
            <person name="Barry K."/>
            <person name="Miller A.N."/>
            <person name="Grigoriev I.V."/>
            <person name="Debuchy R."/>
            <person name="Gladieux P."/>
            <person name="Hiltunen Thoren M."/>
            <person name="Johannesson H."/>
        </authorList>
    </citation>
    <scope>NUCLEOTIDE SEQUENCE</scope>
    <source>
        <strain evidence="2">CBS 955.72</strain>
    </source>
</reference>
<dbReference type="AlphaFoldDB" id="A0AAJ0HQI0"/>
<feature type="region of interest" description="Disordered" evidence="1">
    <location>
        <begin position="119"/>
        <end position="148"/>
    </location>
</feature>
<reference evidence="2" key="2">
    <citation type="submission" date="2023-06" db="EMBL/GenBank/DDBJ databases">
        <authorList>
            <consortium name="Lawrence Berkeley National Laboratory"/>
            <person name="Haridas S."/>
            <person name="Hensen N."/>
            <person name="Bonometti L."/>
            <person name="Westerberg I."/>
            <person name="Brannstrom I.O."/>
            <person name="Guillou S."/>
            <person name="Cros-Aarteil S."/>
            <person name="Calhoun S."/>
            <person name="Kuo A."/>
            <person name="Mondo S."/>
            <person name="Pangilinan J."/>
            <person name="Riley R."/>
            <person name="Labutti K."/>
            <person name="Andreopoulos B."/>
            <person name="Lipzen A."/>
            <person name="Chen C."/>
            <person name="Yanf M."/>
            <person name="Daum C."/>
            <person name="Ng V."/>
            <person name="Clum A."/>
            <person name="Steindorff A."/>
            <person name="Ohm R."/>
            <person name="Martin F."/>
            <person name="Silar P."/>
            <person name="Natvig D."/>
            <person name="Lalanne C."/>
            <person name="Gautier V."/>
            <person name="Ament-Velasquez S.L."/>
            <person name="Kruys A."/>
            <person name="Hutchinson M.I."/>
            <person name="Powell A.J."/>
            <person name="Barry K."/>
            <person name="Miller A.N."/>
            <person name="Grigoriev I.V."/>
            <person name="Debuchy R."/>
            <person name="Gladieux P."/>
            <person name="Thoren M.H."/>
            <person name="Johannesson H."/>
        </authorList>
    </citation>
    <scope>NUCLEOTIDE SEQUENCE</scope>
    <source>
        <strain evidence="2">CBS 955.72</strain>
    </source>
</reference>
<accession>A0AAJ0HQI0</accession>
<sequence length="211" mass="23309">MRPMPQSRQIEDHIGTCRIRKLAKPGKIWASIAYSLDRSRGSGRAISSFLVQVAQFAQELFFVLRLAASRGISDIHDDHRPNRARAQPVFPGRPVTTMIRDLNASSSLLFELGTAQPCSRDEERRRRGGWREKERAKQRKSPLQMPLCPPISSQDVLAPPACRLCSTTLPALPPLANVAARLALGPGPPLTLHRPKAGWNPRGLVPALPKP</sequence>
<feature type="compositionally biased region" description="Basic and acidic residues" evidence="1">
    <location>
        <begin position="119"/>
        <end position="135"/>
    </location>
</feature>
<name>A0AAJ0HQI0_9PEZI</name>
<keyword evidence="3" id="KW-1185">Reference proteome</keyword>
<dbReference type="EMBL" id="JAUIQD010000002">
    <property type="protein sequence ID" value="KAK3359365.1"/>
    <property type="molecule type" value="Genomic_DNA"/>
</dbReference>
<protein>
    <submittedName>
        <fullName evidence="2">Uncharacterized protein</fullName>
    </submittedName>
</protein>
<evidence type="ECO:0000256" key="1">
    <source>
        <dbReference type="SAM" id="MobiDB-lite"/>
    </source>
</evidence>
<dbReference type="Proteomes" id="UP001275084">
    <property type="component" value="Unassembled WGS sequence"/>
</dbReference>
<organism evidence="2 3">
    <name type="scientific">Lasiosphaeria hispida</name>
    <dbReference type="NCBI Taxonomy" id="260671"/>
    <lineage>
        <taxon>Eukaryota</taxon>
        <taxon>Fungi</taxon>
        <taxon>Dikarya</taxon>
        <taxon>Ascomycota</taxon>
        <taxon>Pezizomycotina</taxon>
        <taxon>Sordariomycetes</taxon>
        <taxon>Sordariomycetidae</taxon>
        <taxon>Sordariales</taxon>
        <taxon>Lasiosphaeriaceae</taxon>
        <taxon>Lasiosphaeria</taxon>
    </lineage>
</organism>
<gene>
    <name evidence="2" type="ORF">B0T25DRAFT_95924</name>
</gene>
<comment type="caution">
    <text evidence="2">The sequence shown here is derived from an EMBL/GenBank/DDBJ whole genome shotgun (WGS) entry which is preliminary data.</text>
</comment>
<proteinExistence type="predicted"/>
<evidence type="ECO:0000313" key="3">
    <source>
        <dbReference type="Proteomes" id="UP001275084"/>
    </source>
</evidence>
<evidence type="ECO:0000313" key="2">
    <source>
        <dbReference type="EMBL" id="KAK3359365.1"/>
    </source>
</evidence>